<keyword evidence="4" id="KW-0067">ATP-binding</keyword>
<keyword evidence="3" id="KW-0418">Kinase</keyword>
<feature type="domain" description="PPM-type phosphatase" evidence="7">
    <location>
        <begin position="27"/>
        <end position="258"/>
    </location>
</feature>
<keyword evidence="2" id="KW-0547">Nucleotide-binding</keyword>
<evidence type="ECO:0000256" key="3">
    <source>
        <dbReference type="ARBA" id="ARBA00022777"/>
    </source>
</evidence>
<dbReference type="CDD" id="cd00143">
    <property type="entry name" value="PP2Cc"/>
    <property type="match status" value="1"/>
</dbReference>
<dbReference type="InterPro" id="IPR011009">
    <property type="entry name" value="Kinase-like_dom_sf"/>
</dbReference>
<feature type="transmembrane region" description="Helical" evidence="5">
    <location>
        <begin position="574"/>
        <end position="593"/>
    </location>
</feature>
<keyword evidence="1" id="KW-0808">Transferase</keyword>
<evidence type="ECO:0000313" key="9">
    <source>
        <dbReference type="Proteomes" id="UP000198644"/>
    </source>
</evidence>
<dbReference type="SUPFAM" id="SSF56112">
    <property type="entry name" value="Protein kinase-like (PK-like)"/>
    <property type="match status" value="1"/>
</dbReference>
<dbReference type="GO" id="GO:0005524">
    <property type="term" value="F:ATP binding"/>
    <property type="evidence" value="ECO:0007669"/>
    <property type="project" value="UniProtKB-KW"/>
</dbReference>
<proteinExistence type="predicted"/>
<evidence type="ECO:0000256" key="5">
    <source>
        <dbReference type="SAM" id="Phobius"/>
    </source>
</evidence>
<dbReference type="RefSeq" id="WP_092014389.1">
    <property type="nucleotide sequence ID" value="NZ_FOYW01000002.1"/>
</dbReference>
<evidence type="ECO:0000259" key="6">
    <source>
        <dbReference type="PROSITE" id="PS50011"/>
    </source>
</evidence>
<dbReference type="STRING" id="650891.SAMN05216203_2825"/>
<dbReference type="OrthoDB" id="9801841at2"/>
<dbReference type="PROSITE" id="PS51746">
    <property type="entry name" value="PPM_2"/>
    <property type="match status" value="1"/>
</dbReference>
<dbReference type="Pfam" id="PF00069">
    <property type="entry name" value="Pkinase"/>
    <property type="match status" value="1"/>
</dbReference>
<accession>A0A1I6JA39</accession>
<dbReference type="InterPro" id="IPR036457">
    <property type="entry name" value="PPM-type-like_dom_sf"/>
</dbReference>
<dbReference type="Gene3D" id="1.10.510.10">
    <property type="entry name" value="Transferase(Phosphotransferase) domain 1"/>
    <property type="match status" value="1"/>
</dbReference>
<dbReference type="PANTHER" id="PTHR43289">
    <property type="entry name" value="MITOGEN-ACTIVATED PROTEIN KINASE KINASE KINASE 20-RELATED"/>
    <property type="match status" value="1"/>
</dbReference>
<dbReference type="Proteomes" id="UP000198644">
    <property type="component" value="Unassembled WGS sequence"/>
</dbReference>
<keyword evidence="5" id="KW-0812">Transmembrane</keyword>
<dbReference type="SMART" id="SM00220">
    <property type="entry name" value="S_TKc"/>
    <property type="match status" value="1"/>
</dbReference>
<evidence type="ECO:0000313" key="8">
    <source>
        <dbReference type="EMBL" id="SFR75865.1"/>
    </source>
</evidence>
<dbReference type="GO" id="GO:0004674">
    <property type="term" value="F:protein serine/threonine kinase activity"/>
    <property type="evidence" value="ECO:0007669"/>
    <property type="project" value="TreeGrafter"/>
</dbReference>
<evidence type="ECO:0000256" key="4">
    <source>
        <dbReference type="ARBA" id="ARBA00022840"/>
    </source>
</evidence>
<evidence type="ECO:0000256" key="2">
    <source>
        <dbReference type="ARBA" id="ARBA00022741"/>
    </source>
</evidence>
<dbReference type="Gene3D" id="3.30.200.20">
    <property type="entry name" value="Phosphorylase Kinase, domain 1"/>
    <property type="match status" value="1"/>
</dbReference>
<dbReference type="SMART" id="SM00332">
    <property type="entry name" value="PP2Cc"/>
    <property type="match status" value="1"/>
</dbReference>
<feature type="domain" description="Protein kinase" evidence="6">
    <location>
        <begin position="292"/>
        <end position="560"/>
    </location>
</feature>
<dbReference type="EMBL" id="FOYW01000002">
    <property type="protein sequence ID" value="SFR75865.1"/>
    <property type="molecule type" value="Genomic_DNA"/>
</dbReference>
<name>A0A1I6JA39_9GAMM</name>
<dbReference type="Gene3D" id="3.60.40.10">
    <property type="entry name" value="PPM-type phosphatase domain"/>
    <property type="match status" value="1"/>
</dbReference>
<evidence type="ECO:0000256" key="1">
    <source>
        <dbReference type="ARBA" id="ARBA00022679"/>
    </source>
</evidence>
<dbReference type="InterPro" id="IPR008271">
    <property type="entry name" value="Ser/Thr_kinase_AS"/>
</dbReference>
<dbReference type="AlphaFoldDB" id="A0A1I6JA39"/>
<keyword evidence="9" id="KW-1185">Reference proteome</keyword>
<dbReference type="PROSITE" id="PS50011">
    <property type="entry name" value="PROTEIN_KINASE_DOM"/>
    <property type="match status" value="1"/>
</dbReference>
<dbReference type="PROSITE" id="PS00108">
    <property type="entry name" value="PROTEIN_KINASE_ST"/>
    <property type="match status" value="1"/>
</dbReference>
<evidence type="ECO:0000259" key="7">
    <source>
        <dbReference type="PROSITE" id="PS51746"/>
    </source>
</evidence>
<dbReference type="InterPro" id="IPR001932">
    <property type="entry name" value="PPM-type_phosphatase-like_dom"/>
</dbReference>
<keyword evidence="5" id="KW-0472">Membrane</keyword>
<reference evidence="8 9" key="1">
    <citation type="submission" date="2016-10" db="EMBL/GenBank/DDBJ databases">
        <authorList>
            <person name="de Groot N.N."/>
        </authorList>
    </citation>
    <scope>NUCLEOTIDE SEQUENCE [LARGE SCALE GENOMIC DNA]</scope>
    <source>
        <strain evidence="8 9">CGMCC 1.9167</strain>
    </source>
</reference>
<keyword evidence="5" id="KW-1133">Transmembrane helix</keyword>
<dbReference type="PANTHER" id="PTHR43289:SF6">
    <property type="entry name" value="SERINE_THREONINE-PROTEIN KINASE NEKL-3"/>
    <property type="match status" value="1"/>
</dbReference>
<dbReference type="Pfam" id="PF13672">
    <property type="entry name" value="PP2C_2"/>
    <property type="match status" value="1"/>
</dbReference>
<organism evidence="8 9">
    <name type="scientific">Marinobacter daqiaonensis</name>
    <dbReference type="NCBI Taxonomy" id="650891"/>
    <lineage>
        <taxon>Bacteria</taxon>
        <taxon>Pseudomonadati</taxon>
        <taxon>Pseudomonadota</taxon>
        <taxon>Gammaproteobacteria</taxon>
        <taxon>Pseudomonadales</taxon>
        <taxon>Marinobacteraceae</taxon>
        <taxon>Marinobacter</taxon>
    </lineage>
</organism>
<protein>
    <submittedName>
        <fullName evidence="8">Serine/threonine protein phosphatase PrpC</fullName>
    </submittedName>
</protein>
<dbReference type="InterPro" id="IPR000719">
    <property type="entry name" value="Prot_kinase_dom"/>
</dbReference>
<sequence>MSGRRPSATLPESVDVGKSASADLDVTVGQYTHRGPKDINQDFHGALVPSGHQLASRGVAVALADGISSSNVSQVASQAAVTGFLQDYYCTSDAWSVRKSAQRVILATNSWLYAQTRQSQFRFDHDRGYVCTLSVMVLKSATAHLFHVGDARIYRVQGHSLEQLTTDHRVWVSRHESYLGRALGVGQRLEIDYQTLPLEAGDVFVMATDGVHGFLSQQQITAAISAHGDDLDKAAQAIVSQALDQGSDDNLTVQVVRVNRVSDKTGASELYRQMNGLPFPPELDARMDFDGYRIIRKLHASNRSHVFLAVDRVTEGPVVLKTPAVELREDPVLLERFLMEEWIARRIDNPHVVRPCPPERRRNYLYIALEYIEGQTLEQWMRDHPKPELTVVRDIIGQLARGVRGFHRLEMLHQDLKPGNVMIDTMGTVRIVDFGAARVAGLMDLSLPEEGQGVPGAALHTAPEYLLGHEPTARSDQFSLALLTYQMLSGKLPYGVRVPRIRHPRDLNALTYHSLRMDRPDVPVWMDEAIRKALHPDPARRYEALSEFLQDLSRPSRNFLNRTRKPFMERDPVAFWQGGCALLLLALLASFLGW</sequence>
<gene>
    <name evidence="8" type="ORF">SAMN05216203_2825</name>
</gene>
<dbReference type="SUPFAM" id="SSF81606">
    <property type="entry name" value="PP2C-like"/>
    <property type="match status" value="1"/>
</dbReference>
<dbReference type="CDD" id="cd14014">
    <property type="entry name" value="STKc_PknB_like"/>
    <property type="match status" value="1"/>
</dbReference>
<dbReference type="SMART" id="SM00331">
    <property type="entry name" value="PP2C_SIG"/>
    <property type="match status" value="1"/>
</dbReference>